<dbReference type="GO" id="GO:0043565">
    <property type="term" value="F:sequence-specific DNA binding"/>
    <property type="evidence" value="ECO:0007669"/>
    <property type="project" value="InterPro"/>
</dbReference>
<keyword evidence="2" id="KW-0804">Transcription</keyword>
<proteinExistence type="predicted"/>
<evidence type="ECO:0000313" key="4">
    <source>
        <dbReference type="EMBL" id="EFM01257.1"/>
    </source>
</evidence>
<evidence type="ECO:0000313" key="5">
    <source>
        <dbReference type="Proteomes" id="UP000004394"/>
    </source>
</evidence>
<organism evidence="4 5">
    <name type="scientific">Hoylesella marshii DSM 16973 = JCM 13450</name>
    <dbReference type="NCBI Taxonomy" id="862515"/>
    <lineage>
        <taxon>Bacteria</taxon>
        <taxon>Pseudomonadati</taxon>
        <taxon>Bacteroidota</taxon>
        <taxon>Bacteroidia</taxon>
        <taxon>Bacteroidales</taxon>
        <taxon>Prevotellaceae</taxon>
        <taxon>Hoylesella</taxon>
    </lineage>
</organism>
<dbReference type="EMBL" id="AEEI01000052">
    <property type="protein sequence ID" value="EFM01257.1"/>
    <property type="molecule type" value="Genomic_DNA"/>
</dbReference>
<dbReference type="OrthoDB" id="1083159at2"/>
<keyword evidence="1" id="KW-0805">Transcription regulation</keyword>
<evidence type="ECO:0000259" key="3">
    <source>
        <dbReference type="PROSITE" id="PS01124"/>
    </source>
</evidence>
<dbReference type="PROSITE" id="PS01124">
    <property type="entry name" value="HTH_ARAC_FAMILY_2"/>
    <property type="match status" value="1"/>
</dbReference>
<comment type="caution">
    <text evidence="4">The sequence shown here is derived from an EMBL/GenBank/DDBJ whole genome shotgun (WGS) entry which is preliminary data.</text>
</comment>
<evidence type="ECO:0000256" key="2">
    <source>
        <dbReference type="ARBA" id="ARBA00023163"/>
    </source>
</evidence>
<gene>
    <name evidence="4" type="ORF">HMPREF0658_1820</name>
</gene>
<dbReference type="InterPro" id="IPR018060">
    <property type="entry name" value="HTH_AraC"/>
</dbReference>
<evidence type="ECO:0000256" key="1">
    <source>
        <dbReference type="ARBA" id="ARBA00023015"/>
    </source>
</evidence>
<keyword evidence="5" id="KW-1185">Reference proteome</keyword>
<accession>E0NUG6</accession>
<dbReference type="HOGENOM" id="CLU_099019_0_0_10"/>
<dbReference type="Gene3D" id="1.10.10.60">
    <property type="entry name" value="Homeodomain-like"/>
    <property type="match status" value="1"/>
</dbReference>
<dbReference type="RefSeq" id="WP_006950122.1">
    <property type="nucleotide sequence ID" value="NZ_BAJI01000004.1"/>
</dbReference>
<dbReference type="SMART" id="SM00342">
    <property type="entry name" value="HTH_ARAC"/>
    <property type="match status" value="1"/>
</dbReference>
<dbReference type="BioCyc" id="PMAR862515-HMP:GMOO-1846-MONOMER"/>
<dbReference type="Proteomes" id="UP000004394">
    <property type="component" value="Unassembled WGS sequence"/>
</dbReference>
<dbReference type="GO" id="GO:0003700">
    <property type="term" value="F:DNA-binding transcription factor activity"/>
    <property type="evidence" value="ECO:0007669"/>
    <property type="project" value="InterPro"/>
</dbReference>
<dbReference type="AlphaFoldDB" id="E0NUG6"/>
<sequence length="178" mass="21348">MNRNDFYDFEELEYYEKRKFHSLEMNIPPQFTFDDLYIIPFSKKRIFDENGNVHYIAIERNFSPSGIYLLDELVKEIYHDTFSAHSFCKERKLEERQLQAFVTILTGMTPSTLFTRWKIRNALMYLRYTDMDIGQVAIESGFRTSGAMRHALQSTKELKPTTLRRFLQQKNDLGRYIR</sequence>
<name>E0NUG6_9BACT</name>
<protein>
    <recommendedName>
        <fullName evidence="3">HTH araC/xylS-type domain-containing protein</fullName>
    </recommendedName>
</protein>
<reference evidence="4" key="1">
    <citation type="submission" date="2010-07" db="EMBL/GenBank/DDBJ databases">
        <authorList>
            <person name="Muzny D."/>
            <person name="Qin X."/>
            <person name="Deng J."/>
            <person name="Jiang H."/>
            <person name="Liu Y."/>
            <person name="Qu J."/>
            <person name="Song X.-Z."/>
            <person name="Zhang L."/>
            <person name="Thornton R."/>
            <person name="Coyle M."/>
            <person name="Francisco L."/>
            <person name="Jackson L."/>
            <person name="Javaid M."/>
            <person name="Korchina V."/>
            <person name="Kovar C."/>
            <person name="Mata R."/>
            <person name="Mathew T."/>
            <person name="Ngo R."/>
            <person name="Nguyen L."/>
            <person name="Nguyen N."/>
            <person name="Okwuonu G."/>
            <person name="Ongeri F."/>
            <person name="Pham C."/>
            <person name="Simmons D."/>
            <person name="Wilczek-Boney K."/>
            <person name="Hale W."/>
            <person name="Jakkamsetti A."/>
            <person name="Pham P."/>
            <person name="Ruth R."/>
            <person name="San Lucas F."/>
            <person name="Warren J."/>
            <person name="Zhang J."/>
            <person name="Zhao Z."/>
            <person name="Zhou C."/>
            <person name="Zhu D."/>
            <person name="Lee S."/>
            <person name="Bess C."/>
            <person name="Blankenburg K."/>
            <person name="Forbes L."/>
            <person name="Fu Q."/>
            <person name="Gubbala S."/>
            <person name="Hirani K."/>
            <person name="Jayaseelan J.C."/>
            <person name="Lara F."/>
            <person name="Munidasa M."/>
            <person name="Palculict T."/>
            <person name="Patil S."/>
            <person name="Pu L.-L."/>
            <person name="Saada N."/>
            <person name="Tang L."/>
            <person name="Weissenberger G."/>
            <person name="Zhu Y."/>
            <person name="Hemphill L."/>
            <person name="Shang Y."/>
            <person name="Youmans B."/>
            <person name="Ayvaz T."/>
            <person name="Ross M."/>
            <person name="Santibanez J."/>
            <person name="Aqrawi P."/>
            <person name="Gross S."/>
            <person name="Joshi V."/>
            <person name="Fowler G."/>
            <person name="Nazareth L."/>
            <person name="Reid J."/>
            <person name="Worley K."/>
            <person name="Petrosino J."/>
            <person name="Highlander S."/>
            <person name="Gibbs R."/>
        </authorList>
    </citation>
    <scope>NUCLEOTIDE SEQUENCE [LARGE SCALE GENOMIC DNA]</scope>
    <source>
        <strain evidence="4">DSM 16973</strain>
    </source>
</reference>
<feature type="domain" description="HTH araC/xylS-type" evidence="3">
    <location>
        <begin position="68"/>
        <end position="166"/>
    </location>
</feature>
<dbReference type="InterPro" id="IPR009057">
    <property type="entry name" value="Homeodomain-like_sf"/>
</dbReference>
<dbReference type="Pfam" id="PF12833">
    <property type="entry name" value="HTH_18"/>
    <property type="match status" value="1"/>
</dbReference>
<dbReference type="SUPFAM" id="SSF46689">
    <property type="entry name" value="Homeodomain-like"/>
    <property type="match status" value="1"/>
</dbReference>